<dbReference type="AlphaFoldDB" id="A0A8J6N6X0"/>
<feature type="binding site" evidence="9">
    <location>
        <position position="107"/>
    </location>
    <ligand>
        <name>Zn(2+)</name>
        <dbReference type="ChEBI" id="CHEBI:29105"/>
        <label>1</label>
    </ligand>
</feature>
<evidence type="ECO:0000256" key="8">
    <source>
        <dbReference type="ARBA" id="ARBA00023204"/>
    </source>
</evidence>
<dbReference type="InterPro" id="IPR018246">
    <property type="entry name" value="AP_endonuc_F2_Zn_BS"/>
</dbReference>
<dbReference type="PROSITE" id="PS00730">
    <property type="entry name" value="AP_NUCLEASE_F2_2"/>
    <property type="match status" value="1"/>
</dbReference>
<feature type="binding site" evidence="9">
    <location>
        <position position="260"/>
    </location>
    <ligand>
        <name>Zn(2+)</name>
        <dbReference type="ChEBI" id="CHEBI:29105"/>
        <label>2</label>
    </ligand>
</feature>
<dbReference type="InterPro" id="IPR036237">
    <property type="entry name" value="Xyl_isomerase-like_sf"/>
</dbReference>
<feature type="binding site" evidence="9">
    <location>
        <position position="228"/>
    </location>
    <ligand>
        <name>Zn(2+)</name>
        <dbReference type="ChEBI" id="CHEBI:29105"/>
        <label>3</label>
    </ligand>
</feature>
<feature type="binding site" evidence="9">
    <location>
        <position position="181"/>
    </location>
    <ligand>
        <name>Zn(2+)</name>
        <dbReference type="ChEBI" id="CHEBI:29105"/>
        <label>3</label>
    </ligand>
</feature>
<comment type="catalytic activity">
    <reaction evidence="9">
        <text>Endonucleolytic cleavage to 5'-phosphooligonucleotide end-products.</text>
        <dbReference type="EC" id="3.1.21.2"/>
    </reaction>
</comment>
<keyword evidence="6 9" id="KW-0378">Hydrolase</keyword>
<comment type="similarity">
    <text evidence="1 9">Belongs to the AP endonuclease 2 family.</text>
</comment>
<keyword evidence="4 9" id="KW-0255">Endonuclease</keyword>
<evidence type="ECO:0000313" key="12">
    <source>
        <dbReference type="Proteomes" id="UP000599024"/>
    </source>
</evidence>
<dbReference type="PANTHER" id="PTHR21445">
    <property type="entry name" value="ENDONUCLEASE IV ENDODEOXYRIBONUCLEASE IV"/>
    <property type="match status" value="1"/>
</dbReference>
<feature type="binding site" evidence="9">
    <location>
        <position position="215"/>
    </location>
    <ligand>
        <name>Zn(2+)</name>
        <dbReference type="ChEBI" id="CHEBI:29105"/>
        <label>2</label>
    </ligand>
</feature>
<feature type="binding site" evidence="9">
    <location>
        <position position="144"/>
    </location>
    <ligand>
        <name>Zn(2+)</name>
        <dbReference type="ChEBI" id="CHEBI:29105"/>
        <label>1</label>
    </ligand>
</feature>
<keyword evidence="7 9" id="KW-0862">Zinc</keyword>
<evidence type="ECO:0000256" key="4">
    <source>
        <dbReference type="ARBA" id="ARBA00022759"/>
    </source>
</evidence>
<evidence type="ECO:0000256" key="9">
    <source>
        <dbReference type="HAMAP-Rule" id="MF_00152"/>
    </source>
</evidence>
<evidence type="ECO:0000256" key="3">
    <source>
        <dbReference type="ARBA" id="ARBA00022723"/>
    </source>
</evidence>
<keyword evidence="3 9" id="KW-0479">Metal-binding</keyword>
<feature type="binding site" evidence="9">
    <location>
        <position position="144"/>
    </location>
    <ligand>
        <name>Zn(2+)</name>
        <dbReference type="ChEBI" id="CHEBI:29105"/>
        <label>2</label>
    </ligand>
</feature>
<dbReference type="GO" id="GO:0008833">
    <property type="term" value="F:deoxyribonuclease IV (phage-T4-induced) activity"/>
    <property type="evidence" value="ECO:0007669"/>
    <property type="project" value="UniProtKB-UniRule"/>
</dbReference>
<dbReference type="GO" id="GO:0008081">
    <property type="term" value="F:phosphoric diester hydrolase activity"/>
    <property type="evidence" value="ECO:0007669"/>
    <property type="project" value="TreeGrafter"/>
</dbReference>
<feature type="binding site" evidence="9">
    <location>
        <position position="230"/>
    </location>
    <ligand>
        <name>Zn(2+)</name>
        <dbReference type="ChEBI" id="CHEBI:29105"/>
        <label>3</label>
    </ligand>
</feature>
<keyword evidence="5 9" id="KW-0227">DNA damage</keyword>
<dbReference type="InterPro" id="IPR013022">
    <property type="entry name" value="Xyl_isomerase-like_TIM-brl"/>
</dbReference>
<feature type="domain" description="Xylose isomerase-like TIM barrel" evidence="10">
    <location>
        <begin position="18"/>
        <end position="268"/>
    </location>
</feature>
<dbReference type="FunFam" id="3.20.20.150:FF:000001">
    <property type="entry name" value="Probable endonuclease 4"/>
    <property type="match status" value="1"/>
</dbReference>
<dbReference type="Gene3D" id="3.20.20.150">
    <property type="entry name" value="Divalent-metal-dependent TIM barrel enzymes"/>
    <property type="match status" value="1"/>
</dbReference>
<evidence type="ECO:0000256" key="1">
    <source>
        <dbReference type="ARBA" id="ARBA00005340"/>
    </source>
</evidence>
<dbReference type="GO" id="GO:0003677">
    <property type="term" value="F:DNA binding"/>
    <property type="evidence" value="ECO:0007669"/>
    <property type="project" value="InterPro"/>
</dbReference>
<accession>A0A8J6N6X0</accession>
<comment type="cofactor">
    <cofactor evidence="9">
        <name>Zn(2+)</name>
        <dbReference type="ChEBI" id="CHEBI:29105"/>
    </cofactor>
    <text evidence="9">Binds 3 Zn(2+) ions.</text>
</comment>
<dbReference type="Pfam" id="PF01261">
    <property type="entry name" value="AP_endonuc_2"/>
    <property type="match status" value="1"/>
</dbReference>
<dbReference type="Proteomes" id="UP000599024">
    <property type="component" value="Unassembled WGS sequence"/>
</dbReference>
<comment type="function">
    <text evidence="9">Endonuclease IV plays a role in DNA repair. It cleaves phosphodiester bonds at apurinic or apyrimidinic (AP) sites, generating a 3'-hydroxyl group and a 5'-terminal sugar phosphate.</text>
</comment>
<dbReference type="CDD" id="cd00019">
    <property type="entry name" value="AP2Ec"/>
    <property type="match status" value="1"/>
</dbReference>
<feature type="binding site" evidence="9">
    <location>
        <position position="178"/>
    </location>
    <ligand>
        <name>Zn(2+)</name>
        <dbReference type="ChEBI" id="CHEBI:29105"/>
        <label>2</label>
    </ligand>
</feature>
<reference evidence="11 12" key="1">
    <citation type="submission" date="2020-08" db="EMBL/GenBank/DDBJ databases">
        <title>Bridging the membrane lipid divide: bacteria of the FCB group superphylum have the potential to synthesize archaeal ether lipids.</title>
        <authorList>
            <person name="Villanueva L."/>
            <person name="Von Meijenfeldt F.A.B."/>
            <person name="Westbye A.B."/>
            <person name="Yadav S."/>
            <person name="Hopmans E.C."/>
            <person name="Dutilh B.E."/>
            <person name="Sinninghe Damste J.S."/>
        </authorList>
    </citation>
    <scope>NUCLEOTIDE SEQUENCE [LARGE SCALE GENOMIC DNA]</scope>
    <source>
        <strain evidence="11">NIOZ-UU81</strain>
    </source>
</reference>
<evidence type="ECO:0000256" key="7">
    <source>
        <dbReference type="ARBA" id="ARBA00022833"/>
    </source>
</evidence>
<keyword evidence="2 9" id="KW-0540">Nuclease</keyword>
<sequence>MLQIGAHESTAGGLHLAFERINAVGGKALQIFTRNQRQWKAAPLSPEEIALFAAAWKQTGAIPVASHASYLINLSTAKPDLRTKSIQAFVDEIKRCEQLSIPLVVIHPGSHGGDGIEAGLTRMAAALDQVLEKADSPEVMILLETTAGQGTGLGSRFEELGWLLQHSRFPERLGVCLDTCHIFAAGYDLRSPESYQQTMIEFDRFIGRDKLRFIHLNDSKKELGCRVDRHEHIGQGAIGLEGFSNVVNDPDLKQIPMTLETPKDKDLSQDRSNLATLHGLIRS</sequence>
<dbReference type="PROSITE" id="PS00731">
    <property type="entry name" value="AP_NUCLEASE_F2_3"/>
    <property type="match status" value="1"/>
</dbReference>
<dbReference type="PANTHER" id="PTHR21445:SF0">
    <property type="entry name" value="APURINIC-APYRIMIDINIC ENDONUCLEASE"/>
    <property type="match status" value="1"/>
</dbReference>
<dbReference type="HAMAP" id="MF_00152">
    <property type="entry name" value="Nfo"/>
    <property type="match status" value="1"/>
</dbReference>
<dbReference type="PROSITE" id="PS51432">
    <property type="entry name" value="AP_NUCLEASE_F2_4"/>
    <property type="match status" value="1"/>
</dbReference>
<dbReference type="GO" id="GO:0006284">
    <property type="term" value="P:base-excision repair"/>
    <property type="evidence" value="ECO:0007669"/>
    <property type="project" value="TreeGrafter"/>
</dbReference>
<dbReference type="EC" id="3.1.21.2" evidence="9"/>
<evidence type="ECO:0000256" key="6">
    <source>
        <dbReference type="ARBA" id="ARBA00022801"/>
    </source>
</evidence>
<proteinExistence type="inferred from homology"/>
<name>A0A8J6N6X0_9BACT</name>
<gene>
    <name evidence="9" type="primary">nfo</name>
    <name evidence="11" type="ORF">H8E79_00300</name>
</gene>
<dbReference type="GO" id="GO:0003906">
    <property type="term" value="F:DNA-(apurinic or apyrimidinic site) endonuclease activity"/>
    <property type="evidence" value="ECO:0007669"/>
    <property type="project" value="TreeGrafter"/>
</dbReference>
<dbReference type="SMART" id="SM00518">
    <property type="entry name" value="AP2Ec"/>
    <property type="match status" value="1"/>
</dbReference>
<dbReference type="InterPro" id="IPR001719">
    <property type="entry name" value="AP_endonuc_2"/>
</dbReference>
<organism evidence="11 12">
    <name type="scientific">Candidatus Desulfatifera sulfidica</name>
    <dbReference type="NCBI Taxonomy" id="2841691"/>
    <lineage>
        <taxon>Bacteria</taxon>
        <taxon>Pseudomonadati</taxon>
        <taxon>Thermodesulfobacteriota</taxon>
        <taxon>Desulfobulbia</taxon>
        <taxon>Desulfobulbales</taxon>
        <taxon>Desulfobulbaceae</taxon>
        <taxon>Candidatus Desulfatifera</taxon>
    </lineage>
</organism>
<dbReference type="NCBIfam" id="TIGR00587">
    <property type="entry name" value="nfo"/>
    <property type="match status" value="1"/>
</dbReference>
<dbReference type="EMBL" id="JACNLK010000006">
    <property type="protein sequence ID" value="MBC8207599.1"/>
    <property type="molecule type" value="Genomic_DNA"/>
</dbReference>
<evidence type="ECO:0000256" key="5">
    <source>
        <dbReference type="ARBA" id="ARBA00022763"/>
    </source>
</evidence>
<dbReference type="GO" id="GO:0008270">
    <property type="term" value="F:zinc ion binding"/>
    <property type="evidence" value="ECO:0007669"/>
    <property type="project" value="UniProtKB-UniRule"/>
</dbReference>
<dbReference type="SUPFAM" id="SSF51658">
    <property type="entry name" value="Xylose isomerase-like"/>
    <property type="match status" value="1"/>
</dbReference>
<comment type="caution">
    <text evidence="11">The sequence shown here is derived from an EMBL/GenBank/DDBJ whole genome shotgun (WGS) entry which is preliminary data.</text>
</comment>
<evidence type="ECO:0000259" key="10">
    <source>
        <dbReference type="Pfam" id="PF01261"/>
    </source>
</evidence>
<evidence type="ECO:0000256" key="2">
    <source>
        <dbReference type="ARBA" id="ARBA00022722"/>
    </source>
</evidence>
<evidence type="ECO:0000313" key="11">
    <source>
        <dbReference type="EMBL" id="MBC8207599.1"/>
    </source>
</evidence>
<keyword evidence="8 9" id="KW-0234">DNA repair</keyword>
<feature type="binding site" evidence="9">
    <location>
        <position position="67"/>
    </location>
    <ligand>
        <name>Zn(2+)</name>
        <dbReference type="ChEBI" id="CHEBI:29105"/>
        <label>1</label>
    </ligand>
</feature>
<protein>
    <recommendedName>
        <fullName evidence="9">Probable endonuclease 4</fullName>
        <ecNumber evidence="9">3.1.21.2</ecNumber>
    </recommendedName>
    <alternativeName>
        <fullName evidence="9">Endodeoxyribonuclease IV</fullName>
    </alternativeName>
    <alternativeName>
        <fullName evidence="9">Endonuclease IV</fullName>
    </alternativeName>
</protein>